<dbReference type="GeneID" id="43602515"/>
<feature type="region of interest" description="Disordered" evidence="1">
    <location>
        <begin position="1"/>
        <end position="65"/>
    </location>
</feature>
<dbReference type="AlphaFoldDB" id="A0A370TBP3"/>
<comment type="caution">
    <text evidence="2">The sequence shown here is derived from an EMBL/GenBank/DDBJ whole genome shotgun (WGS) entry which is preliminary data.</text>
</comment>
<evidence type="ECO:0000256" key="1">
    <source>
        <dbReference type="SAM" id="MobiDB-lite"/>
    </source>
</evidence>
<dbReference type="EMBL" id="NPIC01000012">
    <property type="protein sequence ID" value="RDL31457.1"/>
    <property type="molecule type" value="Genomic_DNA"/>
</dbReference>
<proteinExistence type="predicted"/>
<protein>
    <submittedName>
        <fullName evidence="2">Uncharacterized protein</fullName>
    </submittedName>
</protein>
<feature type="region of interest" description="Disordered" evidence="1">
    <location>
        <begin position="111"/>
        <end position="132"/>
    </location>
</feature>
<gene>
    <name evidence="2" type="ORF">BP5553_09666</name>
</gene>
<dbReference type="RefSeq" id="XP_031865588.1">
    <property type="nucleotide sequence ID" value="XM_032018289.1"/>
</dbReference>
<evidence type="ECO:0000313" key="2">
    <source>
        <dbReference type="EMBL" id="RDL31457.1"/>
    </source>
</evidence>
<sequence>MDQSPGLDPELPPFSAPRGAQTEGQCSPDLGTVRSGLDGHGDGNGVPNILSSPASHGRLSSDGVGNKFSSGGVLRAFISPPSPSPSSLTIIICSTMSVLLRLSPEGVFPSAATYGAQRPEYRSPDSRRAAPA</sequence>
<evidence type="ECO:0000313" key="3">
    <source>
        <dbReference type="Proteomes" id="UP000254866"/>
    </source>
</evidence>
<keyword evidence="3" id="KW-1185">Reference proteome</keyword>
<accession>A0A370TBP3</accession>
<organism evidence="2 3">
    <name type="scientific">Venustampulla echinocandica</name>
    <dbReference type="NCBI Taxonomy" id="2656787"/>
    <lineage>
        <taxon>Eukaryota</taxon>
        <taxon>Fungi</taxon>
        <taxon>Dikarya</taxon>
        <taxon>Ascomycota</taxon>
        <taxon>Pezizomycotina</taxon>
        <taxon>Leotiomycetes</taxon>
        <taxon>Helotiales</taxon>
        <taxon>Pleuroascaceae</taxon>
        <taxon>Venustampulla</taxon>
    </lineage>
</organism>
<dbReference type="Proteomes" id="UP000254866">
    <property type="component" value="Unassembled WGS sequence"/>
</dbReference>
<reference evidence="2 3" key="1">
    <citation type="journal article" date="2018" name="IMA Fungus">
        <title>IMA Genome-F 9: Draft genome sequence of Annulohypoxylon stygium, Aspergillus mulundensis, Berkeleyomyces basicola (syn. Thielaviopsis basicola), Ceratocystis smalleyi, two Cercospora beticola strains, Coleophoma cylindrospora, Fusarium fracticaudum, Phialophora cf. hyalina, and Morchella septimelata.</title>
        <authorList>
            <person name="Wingfield B.D."/>
            <person name="Bills G.F."/>
            <person name="Dong Y."/>
            <person name="Huang W."/>
            <person name="Nel W.J."/>
            <person name="Swalarsk-Parry B.S."/>
            <person name="Vaghefi N."/>
            <person name="Wilken P.M."/>
            <person name="An Z."/>
            <person name="de Beer Z.W."/>
            <person name="De Vos L."/>
            <person name="Chen L."/>
            <person name="Duong T.A."/>
            <person name="Gao Y."/>
            <person name="Hammerbacher A."/>
            <person name="Kikkert J.R."/>
            <person name="Li Y."/>
            <person name="Li H."/>
            <person name="Li K."/>
            <person name="Li Q."/>
            <person name="Liu X."/>
            <person name="Ma X."/>
            <person name="Naidoo K."/>
            <person name="Pethybridge S.J."/>
            <person name="Sun J."/>
            <person name="Steenkamp E.T."/>
            <person name="van der Nest M.A."/>
            <person name="van Wyk S."/>
            <person name="Wingfield M.J."/>
            <person name="Xiong C."/>
            <person name="Yue Q."/>
            <person name="Zhang X."/>
        </authorList>
    </citation>
    <scope>NUCLEOTIDE SEQUENCE [LARGE SCALE GENOMIC DNA]</scope>
    <source>
        <strain evidence="2 3">BP 5553</strain>
    </source>
</reference>
<name>A0A370TBP3_9HELO</name>
<feature type="compositionally biased region" description="Basic and acidic residues" evidence="1">
    <location>
        <begin position="119"/>
        <end position="132"/>
    </location>
</feature>